<dbReference type="EMBL" id="RHLD01000031">
    <property type="protein sequence ID" value="TPP44195.1"/>
    <property type="molecule type" value="Genomic_DNA"/>
</dbReference>
<sequence length="303" mass="33906">MMLREGVRVPEECVRRLENPALGSCLEAAVSRWVEGARARCREKERVRTGDALRHVWKGMDIVASEAHPRVRGHRRTKTYGRSSQSLPRVRTAECRASHLLLRRRRLRDRRPGERPLDGAGRNYRSRRHLLKGGVMWAALSAHLVRILTAGPYCPGWCAMPALVVVLSTMHGAALKGHDATQGESRDAALALRGPWAASSVGLPVGSARFRDKRTMGPVTLMFDQEQEHGTLPVTARTLTRRHAAGEGPQHAESAGRFQQSIWSATRWTQPGSICKRCRLLADRRSLPMDTYTALLSTRYMKV</sequence>
<protein>
    <submittedName>
        <fullName evidence="1">Uncharacterized protein</fullName>
    </submittedName>
</protein>
<organism evidence="1 2">
    <name type="scientific">Leishmania donovani</name>
    <dbReference type="NCBI Taxonomy" id="5661"/>
    <lineage>
        <taxon>Eukaryota</taxon>
        <taxon>Discoba</taxon>
        <taxon>Euglenozoa</taxon>
        <taxon>Kinetoplastea</taxon>
        <taxon>Metakinetoplastina</taxon>
        <taxon>Trypanosomatida</taxon>
        <taxon>Trypanosomatidae</taxon>
        <taxon>Leishmaniinae</taxon>
        <taxon>Leishmania</taxon>
    </lineage>
</organism>
<reference evidence="2" key="1">
    <citation type="submission" date="2019-02" db="EMBL/GenBank/DDBJ databases">
        <title>FDA dAtabase for Regulatory Grade micrObial Sequences (FDA-ARGOS): Supporting development and validation of Infectious Disease Dx tests.</title>
        <authorList>
            <person name="Duncan R."/>
            <person name="Fisher C."/>
            <person name="Tallon L."/>
            <person name="Sadzewicz L."/>
            <person name="Sengamalay N."/>
            <person name="Ott S."/>
            <person name="Godinez A."/>
            <person name="Nagaraj S."/>
            <person name="Vavikolanu K."/>
            <person name="Vyas G."/>
            <person name="Nadendla S."/>
            <person name="Aluvathingal J."/>
            <person name="Sichtig H."/>
        </authorList>
    </citation>
    <scope>NUCLEOTIDE SEQUENCE [LARGE SCALE GENOMIC DNA]</scope>
    <source>
        <strain evidence="2">FDAARGOS_360</strain>
    </source>
</reference>
<evidence type="ECO:0000313" key="2">
    <source>
        <dbReference type="Proteomes" id="UP000318821"/>
    </source>
</evidence>
<evidence type="ECO:0000313" key="1">
    <source>
        <dbReference type="EMBL" id="TPP44195.1"/>
    </source>
</evidence>
<accession>A0A504X9C6</accession>
<dbReference type="Proteomes" id="UP000318821">
    <property type="component" value="Unassembled WGS sequence"/>
</dbReference>
<name>A0A504X9C6_LEIDO</name>
<proteinExistence type="predicted"/>
<gene>
    <name evidence="1" type="ORF">CGC20_23590</name>
</gene>
<comment type="caution">
    <text evidence="1">The sequence shown here is derived from an EMBL/GenBank/DDBJ whole genome shotgun (WGS) entry which is preliminary data.</text>
</comment>
<dbReference type="AlphaFoldDB" id="A0A504X9C6"/>